<evidence type="ECO:0000256" key="1">
    <source>
        <dbReference type="SAM" id="MobiDB-lite"/>
    </source>
</evidence>
<name>G2Y8R4_BOTF4</name>
<gene>
    <name evidence="2" type="ORF">BofuT4_uP028660.1</name>
</gene>
<dbReference type="AlphaFoldDB" id="G2Y8R4"/>
<evidence type="ECO:0000313" key="2">
    <source>
        <dbReference type="EMBL" id="CCD48990.1"/>
    </source>
</evidence>
<dbReference type="Proteomes" id="UP000008177">
    <property type="component" value="Unplaced contigs"/>
</dbReference>
<organism evidence="2 3">
    <name type="scientific">Botryotinia fuckeliana (strain T4)</name>
    <name type="common">Noble rot fungus</name>
    <name type="synonym">Botrytis cinerea</name>
    <dbReference type="NCBI Taxonomy" id="999810"/>
    <lineage>
        <taxon>Eukaryota</taxon>
        <taxon>Fungi</taxon>
        <taxon>Dikarya</taxon>
        <taxon>Ascomycota</taxon>
        <taxon>Pezizomycotina</taxon>
        <taxon>Leotiomycetes</taxon>
        <taxon>Helotiales</taxon>
        <taxon>Sclerotiniaceae</taxon>
        <taxon>Botrytis</taxon>
    </lineage>
</organism>
<reference evidence="3" key="1">
    <citation type="journal article" date="2011" name="PLoS Genet.">
        <title>Genomic analysis of the necrotrophic fungal pathogens Sclerotinia sclerotiorum and Botrytis cinerea.</title>
        <authorList>
            <person name="Amselem J."/>
            <person name="Cuomo C.A."/>
            <person name="van Kan J.A."/>
            <person name="Viaud M."/>
            <person name="Benito E.P."/>
            <person name="Couloux A."/>
            <person name="Coutinho P.M."/>
            <person name="de Vries R.P."/>
            <person name="Dyer P.S."/>
            <person name="Fillinger S."/>
            <person name="Fournier E."/>
            <person name="Gout L."/>
            <person name="Hahn M."/>
            <person name="Kohn L."/>
            <person name="Lapalu N."/>
            <person name="Plummer K.M."/>
            <person name="Pradier J.M."/>
            <person name="Quevillon E."/>
            <person name="Sharon A."/>
            <person name="Simon A."/>
            <person name="ten Have A."/>
            <person name="Tudzynski B."/>
            <person name="Tudzynski P."/>
            <person name="Wincker P."/>
            <person name="Andrew M."/>
            <person name="Anthouard V."/>
            <person name="Beever R.E."/>
            <person name="Beffa R."/>
            <person name="Benoit I."/>
            <person name="Bouzid O."/>
            <person name="Brault B."/>
            <person name="Chen Z."/>
            <person name="Choquer M."/>
            <person name="Collemare J."/>
            <person name="Cotton P."/>
            <person name="Danchin E.G."/>
            <person name="Da Silva C."/>
            <person name="Gautier A."/>
            <person name="Giraud C."/>
            <person name="Giraud T."/>
            <person name="Gonzalez C."/>
            <person name="Grossetete S."/>
            <person name="Guldener U."/>
            <person name="Henrissat B."/>
            <person name="Howlett B.J."/>
            <person name="Kodira C."/>
            <person name="Kretschmer M."/>
            <person name="Lappartient A."/>
            <person name="Leroch M."/>
            <person name="Levis C."/>
            <person name="Mauceli E."/>
            <person name="Neuveglise C."/>
            <person name="Oeser B."/>
            <person name="Pearson M."/>
            <person name="Poulain J."/>
            <person name="Poussereau N."/>
            <person name="Quesneville H."/>
            <person name="Rascle C."/>
            <person name="Schumacher J."/>
            <person name="Segurens B."/>
            <person name="Sexton A."/>
            <person name="Silva E."/>
            <person name="Sirven C."/>
            <person name="Soanes D.M."/>
            <person name="Talbot N.J."/>
            <person name="Templeton M."/>
            <person name="Yandava C."/>
            <person name="Yarden O."/>
            <person name="Zeng Q."/>
            <person name="Rollins J.A."/>
            <person name="Lebrun M.H."/>
            <person name="Dickman M."/>
        </authorList>
    </citation>
    <scope>NUCLEOTIDE SEQUENCE [LARGE SCALE GENOMIC DNA]</scope>
    <source>
        <strain evidence="3">T4</strain>
    </source>
</reference>
<dbReference type="HOGENOM" id="CLU_3032090_0_0_1"/>
<sequence length="55" mass="6175">MPYPIWSMDKGHVSRHTTNSVPCVCKVIEETLRGNNNSTNRVEKGKAPVARDRGH</sequence>
<proteinExistence type="predicted"/>
<evidence type="ECO:0000313" key="3">
    <source>
        <dbReference type="Proteomes" id="UP000008177"/>
    </source>
</evidence>
<dbReference type="EMBL" id="FQ790300">
    <property type="protein sequence ID" value="CCD48990.1"/>
    <property type="molecule type" value="Genomic_DNA"/>
</dbReference>
<feature type="region of interest" description="Disordered" evidence="1">
    <location>
        <begin position="34"/>
        <end position="55"/>
    </location>
</feature>
<accession>G2Y8R4</accession>
<dbReference type="InParanoid" id="G2Y8R4"/>
<feature type="compositionally biased region" description="Basic and acidic residues" evidence="1">
    <location>
        <begin position="41"/>
        <end position="55"/>
    </location>
</feature>
<protein>
    <submittedName>
        <fullName evidence="2">Uncharacterized protein</fullName>
    </submittedName>
</protein>